<dbReference type="InterPro" id="IPR010323">
    <property type="entry name" value="DUF924"/>
</dbReference>
<proteinExistence type="predicted"/>
<dbReference type="AlphaFoldDB" id="A0A381S9U7"/>
<protein>
    <recommendedName>
        <fullName evidence="2">DUF924 domain-containing protein</fullName>
    </recommendedName>
</protein>
<evidence type="ECO:0000313" key="1">
    <source>
        <dbReference type="EMBL" id="SVA00081.1"/>
    </source>
</evidence>
<sequence length="204" mass="23596">MSEDAHEPVDVIAYWLGDTESDPAAAHARNRFWYRPTIQIDCAIKDRFEDVHASIRNGRLLHWGEDAEGALAVVIVLDQFSRNMFRGQREAFVQDGLARAITVRALDREFDEQLSVPGRVFLCHPFTHSESPSDQDRAVNTYELMVDRVPDAWKPFVQSFVNHAKGHRDLIQRFGRFPHRNLVMQRQSTTEEESYLRSAPRYGQ</sequence>
<name>A0A381S9U7_9ZZZZ</name>
<dbReference type="EMBL" id="UINC01002765">
    <property type="protein sequence ID" value="SVA00081.1"/>
    <property type="molecule type" value="Genomic_DNA"/>
</dbReference>
<dbReference type="Gene3D" id="1.25.40.10">
    <property type="entry name" value="Tetratricopeptide repeat domain"/>
    <property type="match status" value="1"/>
</dbReference>
<dbReference type="SUPFAM" id="SSF48452">
    <property type="entry name" value="TPR-like"/>
    <property type="match status" value="1"/>
</dbReference>
<organism evidence="1">
    <name type="scientific">marine metagenome</name>
    <dbReference type="NCBI Taxonomy" id="408172"/>
    <lineage>
        <taxon>unclassified sequences</taxon>
        <taxon>metagenomes</taxon>
        <taxon>ecological metagenomes</taxon>
    </lineage>
</organism>
<reference evidence="1" key="1">
    <citation type="submission" date="2018-05" db="EMBL/GenBank/DDBJ databases">
        <authorList>
            <person name="Lanie J.A."/>
            <person name="Ng W.-L."/>
            <person name="Kazmierczak K.M."/>
            <person name="Andrzejewski T.M."/>
            <person name="Davidsen T.M."/>
            <person name="Wayne K.J."/>
            <person name="Tettelin H."/>
            <person name="Glass J.I."/>
            <person name="Rusch D."/>
            <person name="Podicherti R."/>
            <person name="Tsui H.-C.T."/>
            <person name="Winkler M.E."/>
        </authorList>
    </citation>
    <scope>NUCLEOTIDE SEQUENCE</scope>
</reference>
<accession>A0A381S9U7</accession>
<gene>
    <name evidence="1" type="ORF">METZ01_LOCUS52935</name>
</gene>
<dbReference type="Pfam" id="PF06041">
    <property type="entry name" value="DUF924"/>
    <property type="match status" value="1"/>
</dbReference>
<evidence type="ECO:0008006" key="2">
    <source>
        <dbReference type="Google" id="ProtNLM"/>
    </source>
</evidence>
<dbReference type="Gene3D" id="1.20.58.320">
    <property type="entry name" value="TPR-like"/>
    <property type="match status" value="1"/>
</dbReference>
<dbReference type="InterPro" id="IPR011990">
    <property type="entry name" value="TPR-like_helical_dom_sf"/>
</dbReference>